<protein>
    <recommendedName>
        <fullName evidence="3">Replication factor A C-terminal domain-containing protein</fullName>
    </recommendedName>
</protein>
<dbReference type="Gene3D" id="2.40.50.140">
    <property type="entry name" value="Nucleic acid-binding proteins"/>
    <property type="match status" value="1"/>
</dbReference>
<sequence length="267" mass="30397">MAQTIKKPESCPDVVGYIHKVSPLKTSRNESQFFGATVQTETDYETLVSWRAESHHAFRDMENAKTQVCLQQMATTPSYKKPGNFDLKYTYQSKITKPSRKLNFTAQPPEDVGKKMTLNVVKEAPVWEKVHVVAKVVQVSTPVKVSEKLTKMTIKIADETDSIHLAIWNEDIEKITIGRTYSTSTCFGCHQEVTYNEDLPTFTCSHCKRKFRTSSVKNQLKAIITCDNREYVVNKQVLQDTFSDLEQLSIHQLEDEILLNTDAIILG</sequence>
<evidence type="ECO:0000313" key="2">
    <source>
        <dbReference type="Proteomes" id="UP001164746"/>
    </source>
</evidence>
<dbReference type="EMBL" id="CP111028">
    <property type="protein sequence ID" value="WAR30441.1"/>
    <property type="molecule type" value="Genomic_DNA"/>
</dbReference>
<feature type="non-terminal residue" evidence="1">
    <location>
        <position position="267"/>
    </location>
</feature>
<dbReference type="InterPro" id="IPR012340">
    <property type="entry name" value="NA-bd_OB-fold"/>
</dbReference>
<keyword evidence="2" id="KW-1185">Reference proteome</keyword>
<evidence type="ECO:0000313" key="1">
    <source>
        <dbReference type="EMBL" id="WAR30441.1"/>
    </source>
</evidence>
<gene>
    <name evidence="1" type="ORF">MAR_032983</name>
</gene>
<dbReference type="Proteomes" id="UP001164746">
    <property type="component" value="Chromosome 17"/>
</dbReference>
<dbReference type="SUPFAM" id="SSF50249">
    <property type="entry name" value="Nucleic acid-binding proteins"/>
    <property type="match status" value="1"/>
</dbReference>
<accession>A0ABY7GBG7</accession>
<name>A0ABY7GBG7_MYAAR</name>
<evidence type="ECO:0008006" key="3">
    <source>
        <dbReference type="Google" id="ProtNLM"/>
    </source>
</evidence>
<proteinExistence type="predicted"/>
<reference evidence="1" key="1">
    <citation type="submission" date="2022-11" db="EMBL/GenBank/DDBJ databases">
        <title>Centuries of genome instability and evolution in soft-shell clam transmissible cancer (bioRxiv).</title>
        <authorList>
            <person name="Hart S.F.M."/>
            <person name="Yonemitsu M.A."/>
            <person name="Giersch R.M."/>
            <person name="Beal B.F."/>
            <person name="Arriagada G."/>
            <person name="Davis B.W."/>
            <person name="Ostrander E.A."/>
            <person name="Goff S.P."/>
            <person name="Metzger M.J."/>
        </authorList>
    </citation>
    <scope>NUCLEOTIDE SEQUENCE</scope>
    <source>
        <strain evidence="1">MELC-2E11</strain>
        <tissue evidence="1">Siphon/mantle</tissue>
    </source>
</reference>
<organism evidence="1 2">
    <name type="scientific">Mya arenaria</name>
    <name type="common">Soft-shell clam</name>
    <dbReference type="NCBI Taxonomy" id="6604"/>
    <lineage>
        <taxon>Eukaryota</taxon>
        <taxon>Metazoa</taxon>
        <taxon>Spiralia</taxon>
        <taxon>Lophotrochozoa</taxon>
        <taxon>Mollusca</taxon>
        <taxon>Bivalvia</taxon>
        <taxon>Autobranchia</taxon>
        <taxon>Heteroconchia</taxon>
        <taxon>Euheterodonta</taxon>
        <taxon>Imparidentia</taxon>
        <taxon>Neoheterodontei</taxon>
        <taxon>Myida</taxon>
        <taxon>Myoidea</taxon>
        <taxon>Myidae</taxon>
        <taxon>Mya</taxon>
    </lineage>
</organism>